<reference evidence="3 4" key="1">
    <citation type="submission" date="2021-01" db="EMBL/GenBank/DDBJ databases">
        <title>Actinoplanes sp. nov. LDG1-06 isolated from lichen.</title>
        <authorList>
            <person name="Saeng-In P."/>
            <person name="Phongsopitanun W."/>
            <person name="Kanchanasin P."/>
            <person name="Yuki M."/>
            <person name="Kudo T."/>
            <person name="Ohkuma M."/>
            <person name="Tanasupawat S."/>
        </authorList>
    </citation>
    <scope>NUCLEOTIDE SEQUENCE [LARGE SCALE GENOMIC DNA]</scope>
    <source>
        <strain evidence="3 4">LDG1-06</strain>
    </source>
</reference>
<dbReference type="PRINTS" id="PR00081">
    <property type="entry name" value="GDHRDH"/>
</dbReference>
<dbReference type="InterPro" id="IPR036291">
    <property type="entry name" value="NAD(P)-bd_dom_sf"/>
</dbReference>
<dbReference type="Gene3D" id="3.40.50.720">
    <property type="entry name" value="NAD(P)-binding Rossmann-like Domain"/>
    <property type="match status" value="1"/>
</dbReference>
<dbReference type="PANTHER" id="PTHR43157">
    <property type="entry name" value="PHOSPHATIDYLINOSITOL-GLYCAN BIOSYNTHESIS CLASS F PROTEIN-RELATED"/>
    <property type="match status" value="1"/>
</dbReference>
<evidence type="ECO:0000313" key="4">
    <source>
        <dbReference type="Proteomes" id="UP000632138"/>
    </source>
</evidence>
<evidence type="ECO:0000313" key="3">
    <source>
        <dbReference type="EMBL" id="MBM2615476.1"/>
    </source>
</evidence>
<comment type="similarity">
    <text evidence="2">Belongs to the short-chain dehydrogenases/reductases (SDR) family.</text>
</comment>
<dbReference type="EMBL" id="JAENHP010000002">
    <property type="protein sequence ID" value="MBM2615476.1"/>
    <property type="molecule type" value="Genomic_DNA"/>
</dbReference>
<gene>
    <name evidence="3" type="ORF">JIG36_07845</name>
</gene>
<proteinExistence type="inferred from homology"/>
<dbReference type="Proteomes" id="UP000632138">
    <property type="component" value="Unassembled WGS sequence"/>
</dbReference>
<evidence type="ECO:0000256" key="1">
    <source>
        <dbReference type="ARBA" id="ARBA00023002"/>
    </source>
</evidence>
<name>A0ABS2A6K7_9ACTN</name>
<dbReference type="SUPFAM" id="SSF51735">
    <property type="entry name" value="NAD(P)-binding Rossmann-fold domains"/>
    <property type="match status" value="1"/>
</dbReference>
<protein>
    <submittedName>
        <fullName evidence="3">SDR family NAD(P)-dependent oxidoreductase</fullName>
    </submittedName>
</protein>
<organism evidence="3 4">
    <name type="scientific">Paractinoplanes ovalisporus</name>
    <dbReference type="NCBI Taxonomy" id="2810368"/>
    <lineage>
        <taxon>Bacteria</taxon>
        <taxon>Bacillati</taxon>
        <taxon>Actinomycetota</taxon>
        <taxon>Actinomycetes</taxon>
        <taxon>Micromonosporales</taxon>
        <taxon>Micromonosporaceae</taxon>
        <taxon>Paractinoplanes</taxon>
    </lineage>
</organism>
<evidence type="ECO:0000256" key="2">
    <source>
        <dbReference type="RuleBase" id="RU000363"/>
    </source>
</evidence>
<dbReference type="PRINTS" id="PR00080">
    <property type="entry name" value="SDRFAMILY"/>
</dbReference>
<dbReference type="PANTHER" id="PTHR43157:SF31">
    <property type="entry name" value="PHOSPHATIDYLINOSITOL-GLYCAN BIOSYNTHESIS CLASS F PROTEIN"/>
    <property type="match status" value="1"/>
</dbReference>
<comment type="caution">
    <text evidence="3">The sequence shown here is derived from an EMBL/GenBank/DDBJ whole genome shotgun (WGS) entry which is preliminary data.</text>
</comment>
<keyword evidence="4" id="KW-1185">Reference proteome</keyword>
<accession>A0ABS2A6K7</accession>
<sequence length="263" mass="28241">MSGRTVVVTGAGRGIGLITATELARAGARVVVAGRKPVPGPFEYRHLDVSDLGSVRAFAGQWTGGLDVLVNNAGVMDVPASRTRDGLDLQTATNYFGLWALTNLMLPHVTDRVVHVSSQLHRRAKLDLDDLDWQSRPYHPLQAYQDSKLAVVLFSLALQRRLGNGVRSIVAHPGIARTGLVGHSWMDVINRVPFLTQDAEHGALPLLYAATEDVPGNAYVGPDGFASIKGFPAVRLPSRAGRDEATAERLWTATEALVGSLVP</sequence>
<dbReference type="Pfam" id="PF00106">
    <property type="entry name" value="adh_short"/>
    <property type="match status" value="1"/>
</dbReference>
<keyword evidence="1" id="KW-0560">Oxidoreductase</keyword>
<dbReference type="InterPro" id="IPR002347">
    <property type="entry name" value="SDR_fam"/>
</dbReference>